<dbReference type="VEuPathDB" id="FungiDB:BD410DRAFT_285019"/>
<dbReference type="Proteomes" id="UP000294933">
    <property type="component" value="Unassembled WGS sequence"/>
</dbReference>
<feature type="compositionally biased region" description="Polar residues" evidence="1">
    <location>
        <begin position="30"/>
        <end position="43"/>
    </location>
</feature>
<evidence type="ECO:0000313" key="3">
    <source>
        <dbReference type="Proteomes" id="UP000294933"/>
    </source>
</evidence>
<evidence type="ECO:0000313" key="2">
    <source>
        <dbReference type="EMBL" id="TDL14110.1"/>
    </source>
</evidence>
<dbReference type="EMBL" id="ML170390">
    <property type="protein sequence ID" value="TDL14110.1"/>
    <property type="molecule type" value="Genomic_DNA"/>
</dbReference>
<reference evidence="2 3" key="1">
    <citation type="submission" date="2018-06" db="EMBL/GenBank/DDBJ databases">
        <title>A transcriptomic atlas of mushroom development highlights an independent origin of complex multicellularity.</title>
        <authorList>
            <consortium name="DOE Joint Genome Institute"/>
            <person name="Krizsan K."/>
            <person name="Almasi E."/>
            <person name="Merenyi Z."/>
            <person name="Sahu N."/>
            <person name="Viragh M."/>
            <person name="Koszo T."/>
            <person name="Mondo S."/>
            <person name="Kiss B."/>
            <person name="Balint B."/>
            <person name="Kues U."/>
            <person name="Barry K."/>
            <person name="Hegedus J.C."/>
            <person name="Henrissat B."/>
            <person name="Johnson J."/>
            <person name="Lipzen A."/>
            <person name="Ohm R."/>
            <person name="Nagy I."/>
            <person name="Pangilinan J."/>
            <person name="Yan J."/>
            <person name="Xiong Y."/>
            <person name="Grigoriev I.V."/>
            <person name="Hibbett D.S."/>
            <person name="Nagy L.G."/>
        </authorList>
    </citation>
    <scope>NUCLEOTIDE SEQUENCE [LARGE SCALE GENOMIC DNA]</scope>
    <source>
        <strain evidence="2 3">SZMC22713</strain>
    </source>
</reference>
<name>A0A4Y7PI72_9AGAM</name>
<organism evidence="2 3">
    <name type="scientific">Rickenella mellea</name>
    <dbReference type="NCBI Taxonomy" id="50990"/>
    <lineage>
        <taxon>Eukaryota</taxon>
        <taxon>Fungi</taxon>
        <taxon>Dikarya</taxon>
        <taxon>Basidiomycota</taxon>
        <taxon>Agaricomycotina</taxon>
        <taxon>Agaricomycetes</taxon>
        <taxon>Hymenochaetales</taxon>
        <taxon>Rickenellaceae</taxon>
        <taxon>Rickenella</taxon>
    </lineage>
</organism>
<evidence type="ECO:0000256" key="1">
    <source>
        <dbReference type="SAM" id="MobiDB-lite"/>
    </source>
</evidence>
<keyword evidence="3" id="KW-1185">Reference proteome</keyword>
<protein>
    <submittedName>
        <fullName evidence="2">Uncharacterized protein</fullName>
    </submittedName>
</protein>
<gene>
    <name evidence="2" type="ORF">BD410DRAFT_285019</name>
</gene>
<sequence>MTKPLFVDTSFPNVVMRQMMPSECPEQLRESTTGHPPTTSCTENDPPRVVNRMRTTPSITPYIANSRTPARQTLTTERAASPTTLNTTEGRTFTAPPAKINYTTVHSVPHTAGISYFCFIFSFCIVEEW</sequence>
<dbReference type="AlphaFoldDB" id="A0A4Y7PI72"/>
<feature type="region of interest" description="Disordered" evidence="1">
    <location>
        <begin position="24"/>
        <end position="48"/>
    </location>
</feature>
<proteinExistence type="predicted"/>
<accession>A0A4Y7PI72</accession>